<name>A0A9N9GVN2_9GLOM</name>
<reference evidence="1" key="1">
    <citation type="submission" date="2021-06" db="EMBL/GenBank/DDBJ databases">
        <authorList>
            <person name="Kallberg Y."/>
            <person name="Tangrot J."/>
            <person name="Rosling A."/>
        </authorList>
    </citation>
    <scope>NUCLEOTIDE SEQUENCE</scope>
    <source>
        <strain evidence="1">MT106</strain>
    </source>
</reference>
<comment type="caution">
    <text evidence="1">The sequence shown here is derived from an EMBL/GenBank/DDBJ whole genome shotgun (WGS) entry which is preliminary data.</text>
</comment>
<sequence length="264" mass="28853">KDLIEKRVDPMCSAIVTQIQNDANGQALFRLGDRMAVIVSKNQSSVNKVSFIELFNNKGMIATEASGPWYFDSDGSAYITFVLTVPEGNTSAKYGRGGDDYKYKLRAWTSTPDGPHCTSFSLMVSWANALPVAEESTSTYDPKCSAIKILYPNATLGKLSLVKNSQVTVRVTKGDSKATYLISIDLYTSKGAAAFLWQAPADQKLLFGDDGTAEKEVTLTVPDNPDFKLGNDADSTEFFFRIWTGTEEGPHCTTMSDAFNIINS</sequence>
<evidence type="ECO:0000313" key="2">
    <source>
        <dbReference type="Proteomes" id="UP000789831"/>
    </source>
</evidence>
<keyword evidence="2" id="KW-1185">Reference proteome</keyword>
<protein>
    <submittedName>
        <fullName evidence="1">3277_t:CDS:1</fullName>
    </submittedName>
</protein>
<dbReference type="AlphaFoldDB" id="A0A9N9GVN2"/>
<gene>
    <name evidence="1" type="ORF">AGERDE_LOCUS10620</name>
</gene>
<organism evidence="1 2">
    <name type="scientific">Ambispora gerdemannii</name>
    <dbReference type="NCBI Taxonomy" id="144530"/>
    <lineage>
        <taxon>Eukaryota</taxon>
        <taxon>Fungi</taxon>
        <taxon>Fungi incertae sedis</taxon>
        <taxon>Mucoromycota</taxon>
        <taxon>Glomeromycotina</taxon>
        <taxon>Glomeromycetes</taxon>
        <taxon>Archaeosporales</taxon>
        <taxon>Ambisporaceae</taxon>
        <taxon>Ambispora</taxon>
    </lineage>
</organism>
<feature type="non-terminal residue" evidence="1">
    <location>
        <position position="264"/>
    </location>
</feature>
<dbReference type="Proteomes" id="UP000789831">
    <property type="component" value="Unassembled WGS sequence"/>
</dbReference>
<dbReference type="OrthoDB" id="2305668at2759"/>
<dbReference type="EMBL" id="CAJVPL010003458">
    <property type="protein sequence ID" value="CAG8633112.1"/>
    <property type="molecule type" value="Genomic_DNA"/>
</dbReference>
<proteinExistence type="predicted"/>
<accession>A0A9N9GVN2</accession>
<evidence type="ECO:0000313" key="1">
    <source>
        <dbReference type="EMBL" id="CAG8633112.1"/>
    </source>
</evidence>